<gene>
    <name evidence="3" type="ORF">HGB38_19865</name>
</gene>
<keyword evidence="4" id="KW-1185">Reference proteome</keyword>
<keyword evidence="2" id="KW-0812">Transmembrane</keyword>
<name>A0A7X6R4L4_9NOCA</name>
<feature type="compositionally biased region" description="Basic and acidic residues" evidence="1">
    <location>
        <begin position="1"/>
        <end position="10"/>
    </location>
</feature>
<organism evidence="3 4">
    <name type="scientific">Nocardia gamkensis</name>
    <dbReference type="NCBI Taxonomy" id="352869"/>
    <lineage>
        <taxon>Bacteria</taxon>
        <taxon>Bacillati</taxon>
        <taxon>Actinomycetota</taxon>
        <taxon>Actinomycetes</taxon>
        <taxon>Mycobacteriales</taxon>
        <taxon>Nocardiaceae</taxon>
        <taxon>Nocardia</taxon>
    </lineage>
</organism>
<proteinExistence type="predicted"/>
<dbReference type="RefSeq" id="WP_157114162.1">
    <property type="nucleotide sequence ID" value="NZ_JAAXOS010000009.1"/>
</dbReference>
<evidence type="ECO:0000313" key="4">
    <source>
        <dbReference type="Proteomes" id="UP000540698"/>
    </source>
</evidence>
<accession>A0A7X6R4L4</accession>
<reference evidence="3 4" key="1">
    <citation type="submission" date="2020-04" db="EMBL/GenBank/DDBJ databases">
        <title>MicrobeNet Type strains.</title>
        <authorList>
            <person name="Nicholson A.C."/>
        </authorList>
    </citation>
    <scope>NUCLEOTIDE SEQUENCE [LARGE SCALE GENOMIC DNA]</scope>
    <source>
        <strain evidence="3 4">DSM 44956</strain>
    </source>
</reference>
<evidence type="ECO:0000256" key="1">
    <source>
        <dbReference type="SAM" id="MobiDB-lite"/>
    </source>
</evidence>
<dbReference type="Proteomes" id="UP000540698">
    <property type="component" value="Unassembled WGS sequence"/>
</dbReference>
<keyword evidence="2" id="KW-1133">Transmembrane helix</keyword>
<comment type="caution">
    <text evidence="3">The sequence shown here is derived from an EMBL/GenBank/DDBJ whole genome shotgun (WGS) entry which is preliminary data.</text>
</comment>
<feature type="transmembrane region" description="Helical" evidence="2">
    <location>
        <begin position="92"/>
        <end position="122"/>
    </location>
</feature>
<dbReference type="AlphaFoldDB" id="A0A7X6R4L4"/>
<evidence type="ECO:0000256" key="2">
    <source>
        <dbReference type="SAM" id="Phobius"/>
    </source>
</evidence>
<protein>
    <submittedName>
        <fullName evidence="3">Uncharacterized protein</fullName>
    </submittedName>
</protein>
<keyword evidence="2" id="KW-0472">Membrane</keyword>
<feature type="region of interest" description="Disordered" evidence="1">
    <location>
        <begin position="1"/>
        <end position="45"/>
    </location>
</feature>
<dbReference type="EMBL" id="JAAXOS010000009">
    <property type="protein sequence ID" value="NKY28462.1"/>
    <property type="molecule type" value="Genomic_DNA"/>
</dbReference>
<sequence>MSKTATEKVRASGSQARETAPPVPTAEAESKAESKTGSRPAPTARVRLRVPVPTVGMRMARIPLPPGPRSVATGVSSATTAVRNRVPDRESLLYFGGLGAAAVTGLVSWPVAGAIGVGVWVAEHARRAPETVRSGSDG</sequence>
<evidence type="ECO:0000313" key="3">
    <source>
        <dbReference type="EMBL" id="NKY28462.1"/>
    </source>
</evidence>